<dbReference type="InterPro" id="IPR019533">
    <property type="entry name" value="Peptidase_S26"/>
</dbReference>
<protein>
    <recommendedName>
        <fullName evidence="4 6">Signal peptidase I</fullName>
        <ecNumber evidence="4 6">3.4.21.89</ecNumber>
    </recommendedName>
</protein>
<comment type="caution">
    <text evidence="8">The sequence shown here is derived from an EMBL/GenBank/DDBJ whole genome shotgun (WGS) entry which is preliminary data.</text>
</comment>
<comment type="subcellular location">
    <subcellularLocation>
        <location evidence="2">Cell membrane</location>
        <topology evidence="2">Single-pass type II membrane protein</topology>
    </subcellularLocation>
    <subcellularLocation>
        <location evidence="6">Membrane</location>
        <topology evidence="6">Single-pass type II membrane protein</topology>
    </subcellularLocation>
</comment>
<sequence length="245" mass="27290">MRLRRDKGTQGDRNRKRGIVRFFRDLLVIFFVALLISFLIKTFLIRSFYIPSGSMENTLQVNDRIMVNELVPDLITIARGDVIVFTDPGGWLSATEQGTVEAGNPVADGIRWFFAEVGLSAQETNDHLIKRVIGLPGDKVACCDTTGHITVNDAPLSEPYLKASSGTTRSPEKYFTVTVPADSLWVEGDNRDNSADSRLHTTTPSKGFVPIANVVGRAFVITWPVGHWSWLDNYPNTFRGTSQDR</sequence>
<dbReference type="PRINTS" id="PR00727">
    <property type="entry name" value="LEADERPTASE"/>
</dbReference>
<dbReference type="InterPro" id="IPR019758">
    <property type="entry name" value="Pept_S26A_signal_pept_1_CS"/>
</dbReference>
<dbReference type="InterPro" id="IPR036286">
    <property type="entry name" value="LexA/Signal_pep-like_sf"/>
</dbReference>
<proteinExistence type="inferred from homology"/>
<evidence type="ECO:0000256" key="2">
    <source>
        <dbReference type="ARBA" id="ARBA00004401"/>
    </source>
</evidence>
<organism evidence="8 9">
    <name type="scientific">Cryobacterium sinapicolor</name>
    <dbReference type="NCBI Taxonomy" id="1259236"/>
    <lineage>
        <taxon>Bacteria</taxon>
        <taxon>Bacillati</taxon>
        <taxon>Actinomycetota</taxon>
        <taxon>Actinomycetes</taxon>
        <taxon>Micrococcales</taxon>
        <taxon>Microbacteriaceae</taxon>
        <taxon>Cryobacterium</taxon>
    </lineage>
</organism>
<dbReference type="Pfam" id="PF10502">
    <property type="entry name" value="Peptidase_S26"/>
    <property type="match status" value="1"/>
</dbReference>
<dbReference type="PANTHER" id="PTHR43390:SF1">
    <property type="entry name" value="CHLOROPLAST PROCESSING PEPTIDASE"/>
    <property type="match status" value="1"/>
</dbReference>
<gene>
    <name evidence="8" type="primary">lepB</name>
    <name evidence="8" type="ORF">E3T28_13295</name>
</gene>
<keyword evidence="5 6" id="KW-0378">Hydrolase</keyword>
<dbReference type="Proteomes" id="UP000297853">
    <property type="component" value="Unassembled WGS sequence"/>
</dbReference>
<dbReference type="PROSITE" id="PS00761">
    <property type="entry name" value="SPASE_I_3"/>
    <property type="match status" value="1"/>
</dbReference>
<comment type="catalytic activity">
    <reaction evidence="1 6">
        <text>Cleavage of hydrophobic, N-terminal signal or leader sequences from secreted and periplasmic proteins.</text>
        <dbReference type="EC" id="3.4.21.89"/>
    </reaction>
</comment>
<keyword evidence="6" id="KW-0472">Membrane</keyword>
<keyword evidence="6" id="KW-1133">Transmembrane helix</keyword>
<dbReference type="PANTHER" id="PTHR43390">
    <property type="entry name" value="SIGNAL PEPTIDASE I"/>
    <property type="match status" value="1"/>
</dbReference>
<keyword evidence="6" id="KW-0645">Protease</keyword>
<evidence type="ECO:0000256" key="6">
    <source>
        <dbReference type="RuleBase" id="RU362042"/>
    </source>
</evidence>
<dbReference type="EC" id="3.4.21.89" evidence="4 6"/>
<dbReference type="SUPFAM" id="SSF51306">
    <property type="entry name" value="LexA/Signal peptidase"/>
    <property type="match status" value="1"/>
</dbReference>
<evidence type="ECO:0000256" key="1">
    <source>
        <dbReference type="ARBA" id="ARBA00000677"/>
    </source>
</evidence>
<dbReference type="InterPro" id="IPR000223">
    <property type="entry name" value="Pept_S26A_signal_pept_1"/>
</dbReference>
<evidence type="ECO:0000259" key="7">
    <source>
        <dbReference type="Pfam" id="PF10502"/>
    </source>
</evidence>
<evidence type="ECO:0000256" key="5">
    <source>
        <dbReference type="ARBA" id="ARBA00022801"/>
    </source>
</evidence>
<evidence type="ECO:0000313" key="9">
    <source>
        <dbReference type="Proteomes" id="UP000297853"/>
    </source>
</evidence>
<evidence type="ECO:0000256" key="3">
    <source>
        <dbReference type="ARBA" id="ARBA00009370"/>
    </source>
</evidence>
<dbReference type="CDD" id="cd06530">
    <property type="entry name" value="S26_SPase_I"/>
    <property type="match status" value="1"/>
</dbReference>
<dbReference type="EMBL" id="SOGQ01000076">
    <property type="protein sequence ID" value="TFC95640.1"/>
    <property type="molecule type" value="Genomic_DNA"/>
</dbReference>
<dbReference type="NCBIfam" id="TIGR02227">
    <property type="entry name" value="sigpep_I_bact"/>
    <property type="match status" value="1"/>
</dbReference>
<dbReference type="GO" id="GO:0009003">
    <property type="term" value="F:signal peptidase activity"/>
    <property type="evidence" value="ECO:0007669"/>
    <property type="project" value="UniProtKB-EC"/>
</dbReference>
<comment type="similarity">
    <text evidence="3 6">Belongs to the peptidase S26 family.</text>
</comment>
<accession>A0ABY2IY59</accession>
<feature type="transmembrane region" description="Helical" evidence="6">
    <location>
        <begin position="21"/>
        <end position="40"/>
    </location>
</feature>
<evidence type="ECO:0000313" key="8">
    <source>
        <dbReference type="EMBL" id="TFC95640.1"/>
    </source>
</evidence>
<name>A0ABY2IY59_9MICO</name>
<feature type="domain" description="Peptidase S26" evidence="7">
    <location>
        <begin position="25"/>
        <end position="223"/>
    </location>
</feature>
<keyword evidence="6" id="KW-0812">Transmembrane</keyword>
<keyword evidence="9" id="KW-1185">Reference proteome</keyword>
<reference evidence="8 9" key="1">
    <citation type="submission" date="2019-03" db="EMBL/GenBank/DDBJ databases">
        <title>Genomics of glacier-inhabiting Cryobacterium strains.</title>
        <authorList>
            <person name="Liu Q."/>
            <person name="Xin Y.-H."/>
        </authorList>
    </citation>
    <scope>NUCLEOTIDE SEQUENCE [LARGE SCALE GENOMIC DNA]</scope>
    <source>
        <strain evidence="8 9">TMT1-23-1</strain>
    </source>
</reference>
<evidence type="ECO:0000256" key="4">
    <source>
        <dbReference type="ARBA" id="ARBA00013208"/>
    </source>
</evidence>
<dbReference type="Gene3D" id="2.10.109.10">
    <property type="entry name" value="Umud Fragment, subunit A"/>
    <property type="match status" value="1"/>
</dbReference>